<keyword evidence="3 4" id="KW-0418">Kinase</keyword>
<accession>A0AAV2PXT1</accession>
<dbReference type="GO" id="GO:0032958">
    <property type="term" value="P:inositol phosphate biosynthetic process"/>
    <property type="evidence" value="ECO:0007669"/>
    <property type="project" value="InterPro"/>
</dbReference>
<dbReference type="PANTHER" id="PTHR12400">
    <property type="entry name" value="INOSITOL POLYPHOSPHATE KINASE"/>
    <property type="match status" value="1"/>
</dbReference>
<dbReference type="GO" id="GO:0005634">
    <property type="term" value="C:nucleus"/>
    <property type="evidence" value="ECO:0007669"/>
    <property type="project" value="TreeGrafter"/>
</dbReference>
<evidence type="ECO:0000313" key="6">
    <source>
        <dbReference type="Proteomes" id="UP001497623"/>
    </source>
</evidence>
<evidence type="ECO:0000313" key="5">
    <source>
        <dbReference type="EMBL" id="CAL4065467.1"/>
    </source>
</evidence>
<proteinExistence type="inferred from homology"/>
<comment type="caution">
    <text evidence="5">The sequence shown here is derived from an EMBL/GenBank/DDBJ whole genome shotgun (WGS) entry which is preliminary data.</text>
</comment>
<name>A0AAV2PXT1_MEGNR</name>
<protein>
    <recommendedName>
        <fullName evidence="4">Kinase</fullName>
        <ecNumber evidence="4">2.7.-.-</ecNumber>
    </recommendedName>
</protein>
<evidence type="ECO:0000256" key="2">
    <source>
        <dbReference type="ARBA" id="ARBA00022679"/>
    </source>
</evidence>
<dbReference type="Pfam" id="PF03770">
    <property type="entry name" value="IPK"/>
    <property type="match status" value="1"/>
</dbReference>
<gene>
    <name evidence="5" type="ORF">MNOR_LOCUS4795</name>
</gene>
<sequence length="375" mass="41957">MDQQLVPHEHQVGGWHKGEKALLLRGKFGEILKPLKLNANSTYCKDRASAILADSGHNHQQNNEWLYESKKNISDRVVLNENGSIAKETHISNGSTGTTKKGSNYTNTDEDLAAATQDELGFYTSLQSCQVPICNTLKKLMPQYLGTSTCHVNDKEVLHLVLKDLTCGMQYPCVSDIKMGRTSQYPGRVKKTTQSKYIVQEELGFCLAGMKVVHPDTGDIIKHFEPDVGKKHNKQHVYEALGTLMQMGVSQRSNELTAAVLRYLNEIHEWFNKQRIFKLRSSSILITYDAKQFAGDIHTLPSNGVSTTNGVYSSSAAAEVCVTVKLIDFAHVFLAEGQPDENYIYGLENLIDIFNTKISSIKNRQQQLTCEEINK</sequence>
<organism evidence="5 6">
    <name type="scientific">Meganyctiphanes norvegica</name>
    <name type="common">Northern krill</name>
    <name type="synonym">Thysanopoda norvegica</name>
    <dbReference type="NCBI Taxonomy" id="48144"/>
    <lineage>
        <taxon>Eukaryota</taxon>
        <taxon>Metazoa</taxon>
        <taxon>Ecdysozoa</taxon>
        <taxon>Arthropoda</taxon>
        <taxon>Crustacea</taxon>
        <taxon>Multicrustacea</taxon>
        <taxon>Malacostraca</taxon>
        <taxon>Eumalacostraca</taxon>
        <taxon>Eucarida</taxon>
        <taxon>Euphausiacea</taxon>
        <taxon>Euphausiidae</taxon>
        <taxon>Meganyctiphanes</taxon>
    </lineage>
</organism>
<dbReference type="SUPFAM" id="SSF56104">
    <property type="entry name" value="SAICAR synthase-like"/>
    <property type="match status" value="1"/>
</dbReference>
<comment type="similarity">
    <text evidence="1 4">Belongs to the inositol phosphokinase (IPK) family.</text>
</comment>
<dbReference type="InterPro" id="IPR038286">
    <property type="entry name" value="IPK_sf"/>
</dbReference>
<dbReference type="PANTHER" id="PTHR12400:SF21">
    <property type="entry name" value="KINASE"/>
    <property type="match status" value="1"/>
</dbReference>
<dbReference type="GO" id="GO:0005737">
    <property type="term" value="C:cytoplasm"/>
    <property type="evidence" value="ECO:0007669"/>
    <property type="project" value="TreeGrafter"/>
</dbReference>
<dbReference type="Proteomes" id="UP001497623">
    <property type="component" value="Unassembled WGS sequence"/>
</dbReference>
<dbReference type="EC" id="2.7.-.-" evidence="4"/>
<dbReference type="Gene3D" id="3.30.470.160">
    <property type="entry name" value="Inositol polyphosphate kinase"/>
    <property type="match status" value="1"/>
</dbReference>
<dbReference type="EMBL" id="CAXKWB010001786">
    <property type="protein sequence ID" value="CAL4065467.1"/>
    <property type="molecule type" value="Genomic_DNA"/>
</dbReference>
<keyword evidence="2 4" id="KW-0808">Transferase</keyword>
<evidence type="ECO:0000256" key="1">
    <source>
        <dbReference type="ARBA" id="ARBA00007374"/>
    </source>
</evidence>
<reference evidence="5 6" key="1">
    <citation type="submission" date="2024-05" db="EMBL/GenBank/DDBJ databases">
        <authorList>
            <person name="Wallberg A."/>
        </authorList>
    </citation>
    <scope>NUCLEOTIDE SEQUENCE [LARGE SCALE GENOMIC DNA]</scope>
</reference>
<dbReference type="InterPro" id="IPR005522">
    <property type="entry name" value="IPK"/>
</dbReference>
<dbReference type="AlphaFoldDB" id="A0AAV2PXT1"/>
<evidence type="ECO:0000256" key="4">
    <source>
        <dbReference type="RuleBase" id="RU363090"/>
    </source>
</evidence>
<keyword evidence="6" id="KW-1185">Reference proteome</keyword>
<dbReference type="GO" id="GO:0016301">
    <property type="term" value="F:kinase activity"/>
    <property type="evidence" value="ECO:0007669"/>
    <property type="project" value="UniProtKB-KW"/>
</dbReference>
<evidence type="ECO:0000256" key="3">
    <source>
        <dbReference type="ARBA" id="ARBA00022777"/>
    </source>
</evidence>